<keyword evidence="3" id="KW-0378">Hydrolase</keyword>
<evidence type="ECO:0000313" key="7">
    <source>
        <dbReference type="Proteomes" id="UP000318801"/>
    </source>
</evidence>
<organism evidence="6 7">
    <name type="scientific">Martelella alba</name>
    <dbReference type="NCBI Taxonomy" id="2590451"/>
    <lineage>
        <taxon>Bacteria</taxon>
        <taxon>Pseudomonadati</taxon>
        <taxon>Pseudomonadota</taxon>
        <taxon>Alphaproteobacteria</taxon>
        <taxon>Hyphomicrobiales</taxon>
        <taxon>Aurantimonadaceae</taxon>
        <taxon>Martelella</taxon>
    </lineage>
</organism>
<dbReference type="AlphaFoldDB" id="A0A506UIQ4"/>
<evidence type="ECO:0000256" key="1">
    <source>
        <dbReference type="ARBA" id="ARBA00001947"/>
    </source>
</evidence>
<name>A0A506UIQ4_9HYPH</name>
<dbReference type="EMBL" id="VHLG01000001">
    <property type="protein sequence ID" value="TPW33182.1"/>
    <property type="molecule type" value="Genomic_DNA"/>
</dbReference>
<evidence type="ECO:0000256" key="4">
    <source>
        <dbReference type="ARBA" id="ARBA00022833"/>
    </source>
</evidence>
<dbReference type="OrthoDB" id="9801445at2"/>
<evidence type="ECO:0000256" key="2">
    <source>
        <dbReference type="ARBA" id="ARBA00022723"/>
    </source>
</evidence>
<dbReference type="GO" id="GO:0009231">
    <property type="term" value="P:riboflavin biosynthetic process"/>
    <property type="evidence" value="ECO:0007669"/>
    <property type="project" value="TreeGrafter"/>
</dbReference>
<comment type="cofactor">
    <cofactor evidence="1">
        <name>Zn(2+)</name>
        <dbReference type="ChEBI" id="CHEBI:29105"/>
    </cofactor>
</comment>
<dbReference type="SUPFAM" id="SSF102215">
    <property type="entry name" value="Creatininase"/>
    <property type="match status" value="1"/>
</dbReference>
<keyword evidence="4" id="KW-0862">Zinc</keyword>
<dbReference type="InterPro" id="IPR024087">
    <property type="entry name" value="Creatininase-like_sf"/>
</dbReference>
<evidence type="ECO:0000313" key="6">
    <source>
        <dbReference type="EMBL" id="TPW33182.1"/>
    </source>
</evidence>
<evidence type="ECO:0000256" key="5">
    <source>
        <dbReference type="ARBA" id="ARBA00024029"/>
    </source>
</evidence>
<gene>
    <name evidence="6" type="ORF">FJU08_01040</name>
</gene>
<dbReference type="GO" id="GO:0016811">
    <property type="term" value="F:hydrolase activity, acting on carbon-nitrogen (but not peptide) bonds, in linear amides"/>
    <property type="evidence" value="ECO:0007669"/>
    <property type="project" value="TreeGrafter"/>
</dbReference>
<sequence>MHALPREPEMKRYWMELSSPEHAVLPDNTLAILPVAAVEQHGPHLPVGTDCLINNGIIAAMLEKLGDDVPAVVLPLQPVGASQEHLDYAGSLAHPAPDLMQSWTRILDCAVRSTGLKRLLIFNSHGGQSGLLSVVALDQRVRHNILAAYATWFDSGYPEGLFTDHEISTGFHGGDIETSMMLALHPELVAMDRAEDFRSAVDEIEGKTAQLSANPGGGRVGGLGWKAQDLHPDGVTGDASRATAEKGRVLLDHAATALAALVKDLTIVEMPDGNWPPAQYRA</sequence>
<protein>
    <submittedName>
        <fullName evidence="6">Creatininase family protein</fullName>
    </submittedName>
</protein>
<keyword evidence="7" id="KW-1185">Reference proteome</keyword>
<proteinExistence type="inferred from homology"/>
<dbReference type="InterPro" id="IPR003785">
    <property type="entry name" value="Creatininase/forma_Hydrolase"/>
</dbReference>
<comment type="caution">
    <text evidence="6">The sequence shown here is derived from an EMBL/GenBank/DDBJ whole genome shotgun (WGS) entry which is preliminary data.</text>
</comment>
<dbReference type="GO" id="GO:0046872">
    <property type="term" value="F:metal ion binding"/>
    <property type="evidence" value="ECO:0007669"/>
    <property type="project" value="UniProtKB-KW"/>
</dbReference>
<keyword evidence="2" id="KW-0479">Metal-binding</keyword>
<comment type="similarity">
    <text evidence="5">Belongs to the creatininase superfamily.</text>
</comment>
<accession>A0A506UIQ4</accession>
<dbReference type="Proteomes" id="UP000318801">
    <property type="component" value="Unassembled WGS sequence"/>
</dbReference>
<dbReference type="PANTHER" id="PTHR35005">
    <property type="entry name" value="3-DEHYDRO-SCYLLO-INOSOSE HYDROLASE"/>
    <property type="match status" value="1"/>
</dbReference>
<dbReference type="PANTHER" id="PTHR35005:SF1">
    <property type="entry name" value="2-AMINO-5-FORMYLAMINO-6-RIBOSYLAMINOPYRIMIDIN-4(3H)-ONE 5'-MONOPHOSPHATE DEFORMYLASE"/>
    <property type="match status" value="1"/>
</dbReference>
<reference evidence="6 7" key="1">
    <citation type="submission" date="2019-06" db="EMBL/GenBank/DDBJ databases">
        <authorList>
            <person name="Li M."/>
        </authorList>
    </citation>
    <scope>NUCLEOTIDE SEQUENCE [LARGE SCALE GENOMIC DNA]</scope>
    <source>
        <strain evidence="6 7">BGMRC2036</strain>
    </source>
</reference>
<evidence type="ECO:0000256" key="3">
    <source>
        <dbReference type="ARBA" id="ARBA00022801"/>
    </source>
</evidence>
<dbReference type="Pfam" id="PF02633">
    <property type="entry name" value="Creatininase"/>
    <property type="match status" value="1"/>
</dbReference>
<dbReference type="Gene3D" id="3.40.50.10310">
    <property type="entry name" value="Creatininase"/>
    <property type="match status" value="1"/>
</dbReference>